<dbReference type="GO" id="GO:0009898">
    <property type="term" value="C:cytoplasmic side of plasma membrane"/>
    <property type="evidence" value="ECO:0007669"/>
    <property type="project" value="TreeGrafter"/>
</dbReference>
<dbReference type="Gene3D" id="2.70.220.10">
    <property type="entry name" value="Ganglioside GM2 activator"/>
    <property type="match status" value="2"/>
</dbReference>
<feature type="signal peptide" evidence="2">
    <location>
        <begin position="1"/>
        <end position="18"/>
    </location>
</feature>
<organism evidence="3 4">
    <name type="scientific">Amblyomma americanum</name>
    <name type="common">Lone star tick</name>
    <dbReference type="NCBI Taxonomy" id="6943"/>
    <lineage>
        <taxon>Eukaryota</taxon>
        <taxon>Metazoa</taxon>
        <taxon>Ecdysozoa</taxon>
        <taxon>Arthropoda</taxon>
        <taxon>Chelicerata</taxon>
        <taxon>Arachnida</taxon>
        <taxon>Acari</taxon>
        <taxon>Parasitiformes</taxon>
        <taxon>Ixodida</taxon>
        <taxon>Ixodoidea</taxon>
        <taxon>Ixodidae</taxon>
        <taxon>Amblyomminae</taxon>
        <taxon>Amblyomma</taxon>
    </lineage>
</organism>
<dbReference type="InterPro" id="IPR028996">
    <property type="entry name" value="GM2-AP"/>
</dbReference>
<sequence length="240" mass="25431">MLSALVVVALAGSPLVTASVQTPTLTSCSSSTKVSVSDVTITNAKIGQTMVVDFTLKVSEALGSNPTLKITLRKQGGSEIPCINNVGSCTYKLCGGTSSVEQGLAEQWNNQCPVPAMTAKESLSAKLDPIIQIFTGVSESLRWNPSLEITMLKESGSRIRCISDVGSCTYKICDPITDIEEQLFVSFGSQCPIRAGYYIVNITVEATSSPRDSASADNITMELKFTDDGKLVGCTSFSFG</sequence>
<comment type="caution">
    <text evidence="3">The sequence shown here is derived from an EMBL/GenBank/DDBJ whole genome shotgun (WGS) entry which is preliminary data.</text>
</comment>
<dbReference type="PANTHER" id="PTHR17357:SF0">
    <property type="entry name" value="GANGLIOSIDE GM2 ACTIVATOR"/>
    <property type="match status" value="1"/>
</dbReference>
<evidence type="ECO:0000313" key="3">
    <source>
        <dbReference type="EMBL" id="KAK8767334.1"/>
    </source>
</evidence>
<evidence type="ECO:0000313" key="4">
    <source>
        <dbReference type="Proteomes" id="UP001321473"/>
    </source>
</evidence>
<dbReference type="EMBL" id="JARKHS020025561">
    <property type="protein sequence ID" value="KAK8767334.1"/>
    <property type="molecule type" value="Genomic_DNA"/>
</dbReference>
<evidence type="ECO:0000256" key="1">
    <source>
        <dbReference type="ARBA" id="ARBA00022729"/>
    </source>
</evidence>
<accession>A0AAQ4DXZ4</accession>
<keyword evidence="1 2" id="KW-0732">Signal</keyword>
<dbReference type="GO" id="GO:0005319">
    <property type="term" value="F:lipid transporter activity"/>
    <property type="evidence" value="ECO:0007669"/>
    <property type="project" value="TreeGrafter"/>
</dbReference>
<name>A0AAQ4DXZ4_AMBAM</name>
<reference evidence="3 4" key="1">
    <citation type="journal article" date="2023" name="Arcadia Sci">
        <title>De novo assembly of a long-read Amblyomma americanum tick genome.</title>
        <authorList>
            <person name="Chou S."/>
            <person name="Poskanzer K.E."/>
            <person name="Rollins M."/>
            <person name="Thuy-Boun P.S."/>
        </authorList>
    </citation>
    <scope>NUCLEOTIDE SEQUENCE [LARGE SCALE GENOMIC DNA]</scope>
    <source>
        <strain evidence="3">F_SG_1</strain>
        <tissue evidence="3">Salivary glands</tissue>
    </source>
</reference>
<dbReference type="Proteomes" id="UP001321473">
    <property type="component" value="Unassembled WGS sequence"/>
</dbReference>
<dbReference type="AlphaFoldDB" id="A0AAQ4DXZ4"/>
<dbReference type="PANTHER" id="PTHR17357">
    <property type="entry name" value="GM2 GANGLIOSIDE ACTIVATOR PROTEIN"/>
    <property type="match status" value="1"/>
</dbReference>
<gene>
    <name evidence="3" type="ORF">V5799_005874</name>
</gene>
<dbReference type="InterPro" id="IPR036846">
    <property type="entry name" value="GM2-AP_sf"/>
</dbReference>
<keyword evidence="4" id="KW-1185">Reference proteome</keyword>
<dbReference type="GO" id="GO:0006689">
    <property type="term" value="P:ganglioside catabolic process"/>
    <property type="evidence" value="ECO:0007669"/>
    <property type="project" value="InterPro"/>
</dbReference>
<proteinExistence type="predicted"/>
<dbReference type="SUPFAM" id="SSF63707">
    <property type="entry name" value="Ganglioside M2 (gm2) activator"/>
    <property type="match status" value="2"/>
</dbReference>
<evidence type="ECO:0000256" key="2">
    <source>
        <dbReference type="SAM" id="SignalP"/>
    </source>
</evidence>
<dbReference type="GO" id="GO:0008047">
    <property type="term" value="F:enzyme activator activity"/>
    <property type="evidence" value="ECO:0007669"/>
    <property type="project" value="InterPro"/>
</dbReference>
<feature type="chain" id="PRO_5042971519" evidence="2">
    <location>
        <begin position="19"/>
        <end position="240"/>
    </location>
</feature>
<protein>
    <submittedName>
        <fullName evidence="3">Uncharacterized protein</fullName>
    </submittedName>
</protein>